<evidence type="ECO:0000313" key="1">
    <source>
        <dbReference type="EMBL" id="RNA20708.1"/>
    </source>
</evidence>
<dbReference type="AlphaFoldDB" id="A0A3M7RBS3"/>
<proteinExistence type="predicted"/>
<comment type="caution">
    <text evidence="1">The sequence shown here is derived from an EMBL/GenBank/DDBJ whole genome shotgun (WGS) entry which is preliminary data.</text>
</comment>
<organism evidence="1 2">
    <name type="scientific">Brachionus plicatilis</name>
    <name type="common">Marine rotifer</name>
    <name type="synonym">Brachionus muelleri</name>
    <dbReference type="NCBI Taxonomy" id="10195"/>
    <lineage>
        <taxon>Eukaryota</taxon>
        <taxon>Metazoa</taxon>
        <taxon>Spiralia</taxon>
        <taxon>Gnathifera</taxon>
        <taxon>Rotifera</taxon>
        <taxon>Eurotatoria</taxon>
        <taxon>Monogononta</taxon>
        <taxon>Pseudotrocha</taxon>
        <taxon>Ploima</taxon>
        <taxon>Brachionidae</taxon>
        <taxon>Brachionus</taxon>
    </lineage>
</organism>
<reference evidence="1 2" key="1">
    <citation type="journal article" date="2018" name="Sci. Rep.">
        <title>Genomic signatures of local adaptation to the degree of environmental predictability in rotifers.</title>
        <authorList>
            <person name="Franch-Gras L."/>
            <person name="Hahn C."/>
            <person name="Garcia-Roger E.M."/>
            <person name="Carmona M.J."/>
            <person name="Serra M."/>
            <person name="Gomez A."/>
        </authorList>
    </citation>
    <scope>NUCLEOTIDE SEQUENCE [LARGE SCALE GENOMIC DNA]</scope>
    <source>
        <strain evidence="1">HYR1</strain>
    </source>
</reference>
<dbReference type="EMBL" id="REGN01003801">
    <property type="protein sequence ID" value="RNA20708.1"/>
    <property type="molecule type" value="Genomic_DNA"/>
</dbReference>
<name>A0A3M7RBS3_BRAPC</name>
<gene>
    <name evidence="1" type="ORF">BpHYR1_019742</name>
</gene>
<evidence type="ECO:0000313" key="2">
    <source>
        <dbReference type="Proteomes" id="UP000276133"/>
    </source>
</evidence>
<dbReference type="Proteomes" id="UP000276133">
    <property type="component" value="Unassembled WGS sequence"/>
</dbReference>
<accession>A0A3M7RBS3</accession>
<keyword evidence="2" id="KW-1185">Reference proteome</keyword>
<sequence>MTCHPFFDPHQAEHFLRFHITQKREIAGLILNSNTCLQENGDFIKITSGSTLLTHYVSIKKFYWNN</sequence>
<protein>
    <submittedName>
        <fullName evidence="1">Uncharacterized protein</fullName>
    </submittedName>
</protein>